<keyword evidence="3" id="KW-1185">Reference proteome</keyword>
<dbReference type="InterPro" id="IPR052201">
    <property type="entry name" value="LRR-containing_regulator"/>
</dbReference>
<dbReference type="Gene3D" id="3.80.10.10">
    <property type="entry name" value="Ribonuclease Inhibitor"/>
    <property type="match status" value="1"/>
</dbReference>
<evidence type="ECO:0000313" key="3">
    <source>
        <dbReference type="Proteomes" id="UP000821853"/>
    </source>
</evidence>
<evidence type="ECO:0000256" key="1">
    <source>
        <dbReference type="ARBA" id="ARBA00022737"/>
    </source>
</evidence>
<keyword evidence="1" id="KW-0677">Repeat</keyword>
<gene>
    <name evidence="2" type="ORF">HPB48_014553</name>
</gene>
<comment type="caution">
    <text evidence="2">The sequence shown here is derived from an EMBL/GenBank/DDBJ whole genome shotgun (WGS) entry which is preliminary data.</text>
</comment>
<proteinExistence type="predicted"/>
<dbReference type="PANTHER" id="PTHR24111">
    <property type="entry name" value="LEUCINE-RICH REPEAT-CONTAINING PROTEIN 34"/>
    <property type="match status" value="1"/>
</dbReference>
<evidence type="ECO:0000313" key="2">
    <source>
        <dbReference type="EMBL" id="KAH9375851.1"/>
    </source>
</evidence>
<dbReference type="PANTHER" id="PTHR24111:SF0">
    <property type="entry name" value="LEUCINE-RICH REPEAT-CONTAINING PROTEIN"/>
    <property type="match status" value="1"/>
</dbReference>
<name>A0A9J6GKM6_HAELO</name>
<dbReference type="EMBL" id="JABSTR010000007">
    <property type="protein sequence ID" value="KAH9375851.1"/>
    <property type="molecule type" value="Genomic_DNA"/>
</dbReference>
<sequence length="761" mass="85380">MEARTVVRWHCHGVVTLLGSCTTLCPPWNEGSGGSVVVTVASKVMPASVSYNCTDSEGPTEDLSTMESLNGQFFGQTLDFRLLCTATEDTPCQIVDHLSAWNEFFCLASWQLKEVPGTSGKLSLAFFRDANREYCSSQQLDLVTLLACELLKGHRCVSNVEFDIHLFAAHLKTLSDALRASSSITSVKLVFSSRIPRKDIVPAALSLPHLRELEFSGYAKHSRTLVSRLSTFLQTTKSLTALRVSIEWCRGLSWEDFFQGLRQNCSLQELVLPIRFITETSLSAQAAFTEWLTKTVSLKSLTVASRCEKYVQPLKCILRALLANRSVVAVVFDCPYIYQSDVEFVSKVFEENKVLRSFKMLYTCGRFSAMPSFVQGGLDKVDCDRCLKALIENHTLEKVCLPFDVWNECQWKELFEALPAKRNLKQVSIEAMGRAPSFFVGKLCAALKETGADEKVCFNVCFYERDFDERCACKAFSTLAVSANDGNRAAVFEILERMLSLGHITCLYLYFDFRILLDGVLSSVLATFLGATRTLKTLVLRASWDMALYDCQEGLLDGLARNTSLREVVIEVKAWEGFSKFYGPLADVVIASKNISRVSGEVAFFQSLSRGIADNYTLLSVAVPGCANGKFEKYWFKVLDTTRRNCGLLTDAADFARNARRDRRCALALDRMHGHPELVKEVAWLERVGQAQAAAMVRDGLRSTEGLHDFMRLAGVVQERVSCHVREDGRTQLDALNEHCWRAVRRYLKLWDVKKPNTRVS</sequence>
<protein>
    <recommendedName>
        <fullName evidence="4">Nlr family card domain protein</fullName>
    </recommendedName>
</protein>
<dbReference type="PROSITE" id="PS51257">
    <property type="entry name" value="PROKAR_LIPOPROTEIN"/>
    <property type="match status" value="1"/>
</dbReference>
<dbReference type="Proteomes" id="UP000821853">
    <property type="component" value="Chromosome 5"/>
</dbReference>
<dbReference type="OrthoDB" id="6504283at2759"/>
<organism evidence="2 3">
    <name type="scientific">Haemaphysalis longicornis</name>
    <name type="common">Bush tick</name>
    <dbReference type="NCBI Taxonomy" id="44386"/>
    <lineage>
        <taxon>Eukaryota</taxon>
        <taxon>Metazoa</taxon>
        <taxon>Ecdysozoa</taxon>
        <taxon>Arthropoda</taxon>
        <taxon>Chelicerata</taxon>
        <taxon>Arachnida</taxon>
        <taxon>Acari</taxon>
        <taxon>Parasitiformes</taxon>
        <taxon>Ixodida</taxon>
        <taxon>Ixodoidea</taxon>
        <taxon>Ixodidae</taxon>
        <taxon>Haemaphysalinae</taxon>
        <taxon>Haemaphysalis</taxon>
    </lineage>
</organism>
<dbReference type="OMA" id="DERCACK"/>
<dbReference type="VEuPathDB" id="VectorBase:HLOH_060185"/>
<dbReference type="SUPFAM" id="SSF52047">
    <property type="entry name" value="RNI-like"/>
    <property type="match status" value="1"/>
</dbReference>
<dbReference type="AlphaFoldDB" id="A0A9J6GKM6"/>
<dbReference type="InterPro" id="IPR032675">
    <property type="entry name" value="LRR_dom_sf"/>
</dbReference>
<reference evidence="2 3" key="1">
    <citation type="journal article" date="2020" name="Cell">
        <title>Large-Scale Comparative Analyses of Tick Genomes Elucidate Their Genetic Diversity and Vector Capacities.</title>
        <authorList>
            <consortium name="Tick Genome and Microbiome Consortium (TIGMIC)"/>
            <person name="Jia N."/>
            <person name="Wang J."/>
            <person name="Shi W."/>
            <person name="Du L."/>
            <person name="Sun Y."/>
            <person name="Zhan W."/>
            <person name="Jiang J.F."/>
            <person name="Wang Q."/>
            <person name="Zhang B."/>
            <person name="Ji P."/>
            <person name="Bell-Sakyi L."/>
            <person name="Cui X.M."/>
            <person name="Yuan T.T."/>
            <person name="Jiang B.G."/>
            <person name="Yang W.F."/>
            <person name="Lam T.T."/>
            <person name="Chang Q.C."/>
            <person name="Ding S.J."/>
            <person name="Wang X.J."/>
            <person name="Zhu J.G."/>
            <person name="Ruan X.D."/>
            <person name="Zhao L."/>
            <person name="Wei J.T."/>
            <person name="Ye R.Z."/>
            <person name="Que T.C."/>
            <person name="Du C.H."/>
            <person name="Zhou Y.H."/>
            <person name="Cheng J.X."/>
            <person name="Dai P.F."/>
            <person name="Guo W.B."/>
            <person name="Han X.H."/>
            <person name="Huang E.J."/>
            <person name="Li L.F."/>
            <person name="Wei W."/>
            <person name="Gao Y.C."/>
            <person name="Liu J.Z."/>
            <person name="Shao H.Z."/>
            <person name="Wang X."/>
            <person name="Wang C.C."/>
            <person name="Yang T.C."/>
            <person name="Huo Q.B."/>
            <person name="Li W."/>
            <person name="Chen H.Y."/>
            <person name="Chen S.E."/>
            <person name="Zhou L.G."/>
            <person name="Ni X.B."/>
            <person name="Tian J.H."/>
            <person name="Sheng Y."/>
            <person name="Liu T."/>
            <person name="Pan Y.S."/>
            <person name="Xia L.Y."/>
            <person name="Li J."/>
            <person name="Zhao F."/>
            <person name="Cao W.C."/>
        </authorList>
    </citation>
    <scope>NUCLEOTIDE SEQUENCE [LARGE SCALE GENOMIC DNA]</scope>
    <source>
        <strain evidence="2">HaeL-2018</strain>
    </source>
</reference>
<accession>A0A9J6GKM6</accession>
<evidence type="ECO:0008006" key="4">
    <source>
        <dbReference type="Google" id="ProtNLM"/>
    </source>
</evidence>